<name>A0AAV7KB15_9METZ</name>
<accession>A0AAV7KB15</accession>
<gene>
    <name evidence="2" type="ORF">LOD99_10976</name>
</gene>
<sequence>MKQEELQEVMRADIKKNFERKYDGAEPVLTKAAPTAVPDTRHKTCAQDASAGDEKCQDINGGESSELDGYSEGCEQHESIETPPKEVLPDIFTNENGLTTSDIGTKERRYPFREKKRLSRYTGYDCRILHPKLF</sequence>
<feature type="region of interest" description="Disordered" evidence="1">
    <location>
        <begin position="48"/>
        <end position="107"/>
    </location>
</feature>
<dbReference type="AlphaFoldDB" id="A0AAV7KB15"/>
<evidence type="ECO:0000313" key="2">
    <source>
        <dbReference type="EMBL" id="KAI6658702.1"/>
    </source>
</evidence>
<evidence type="ECO:0000313" key="3">
    <source>
        <dbReference type="Proteomes" id="UP001165289"/>
    </source>
</evidence>
<feature type="compositionally biased region" description="Polar residues" evidence="1">
    <location>
        <begin position="93"/>
        <end position="103"/>
    </location>
</feature>
<feature type="compositionally biased region" description="Basic and acidic residues" evidence="1">
    <location>
        <begin position="74"/>
        <end position="88"/>
    </location>
</feature>
<protein>
    <submittedName>
        <fullName evidence="2">Uncharacterized protein</fullName>
    </submittedName>
</protein>
<proteinExistence type="predicted"/>
<keyword evidence="3" id="KW-1185">Reference proteome</keyword>
<evidence type="ECO:0000256" key="1">
    <source>
        <dbReference type="SAM" id="MobiDB-lite"/>
    </source>
</evidence>
<dbReference type="EMBL" id="JAKMXF010000082">
    <property type="protein sequence ID" value="KAI6658702.1"/>
    <property type="molecule type" value="Genomic_DNA"/>
</dbReference>
<dbReference type="Proteomes" id="UP001165289">
    <property type="component" value="Unassembled WGS sequence"/>
</dbReference>
<organism evidence="2 3">
    <name type="scientific">Oopsacas minuta</name>
    <dbReference type="NCBI Taxonomy" id="111878"/>
    <lineage>
        <taxon>Eukaryota</taxon>
        <taxon>Metazoa</taxon>
        <taxon>Porifera</taxon>
        <taxon>Hexactinellida</taxon>
        <taxon>Hexasterophora</taxon>
        <taxon>Lyssacinosida</taxon>
        <taxon>Leucopsacidae</taxon>
        <taxon>Oopsacas</taxon>
    </lineage>
</organism>
<comment type="caution">
    <text evidence="2">The sequence shown here is derived from an EMBL/GenBank/DDBJ whole genome shotgun (WGS) entry which is preliminary data.</text>
</comment>
<reference evidence="2 3" key="1">
    <citation type="journal article" date="2023" name="BMC Biol.">
        <title>The compact genome of the sponge Oopsacas minuta (Hexactinellida) is lacking key metazoan core genes.</title>
        <authorList>
            <person name="Santini S."/>
            <person name="Schenkelaars Q."/>
            <person name="Jourda C."/>
            <person name="Duchesne M."/>
            <person name="Belahbib H."/>
            <person name="Rocher C."/>
            <person name="Selva M."/>
            <person name="Riesgo A."/>
            <person name="Vervoort M."/>
            <person name="Leys S.P."/>
            <person name="Kodjabachian L."/>
            <person name="Le Bivic A."/>
            <person name="Borchiellini C."/>
            <person name="Claverie J.M."/>
            <person name="Renard E."/>
        </authorList>
    </citation>
    <scope>NUCLEOTIDE SEQUENCE [LARGE SCALE GENOMIC DNA]</scope>
    <source>
        <strain evidence="2">SPO-2</strain>
    </source>
</reference>